<dbReference type="STRING" id="29845.A0A1V6REQ3"/>
<dbReference type="AlphaFoldDB" id="A0A1V6REQ3"/>
<evidence type="ECO:0000256" key="2">
    <source>
        <dbReference type="ARBA" id="ARBA00022857"/>
    </source>
</evidence>
<dbReference type="Pfam" id="PF00106">
    <property type="entry name" value="adh_short"/>
    <property type="match status" value="1"/>
</dbReference>
<name>A0A1V6REQ3_9EURO</name>
<dbReference type="OrthoDB" id="191139at2759"/>
<dbReference type="PANTHER" id="PTHR24320">
    <property type="entry name" value="RETINOL DEHYDROGENASE"/>
    <property type="match status" value="1"/>
</dbReference>
<accession>A0A1V6REQ3</accession>
<comment type="caution">
    <text evidence="4">The sequence shown here is derived from an EMBL/GenBank/DDBJ whole genome shotgun (WGS) entry which is preliminary data.</text>
</comment>
<dbReference type="Proteomes" id="UP000191518">
    <property type="component" value="Unassembled WGS sequence"/>
</dbReference>
<protein>
    <recommendedName>
        <fullName evidence="6">Short-chain dehydrogenase</fullName>
    </recommendedName>
</protein>
<evidence type="ECO:0000256" key="1">
    <source>
        <dbReference type="ARBA" id="ARBA00006484"/>
    </source>
</evidence>
<evidence type="ECO:0008006" key="6">
    <source>
        <dbReference type="Google" id="ProtNLM"/>
    </source>
</evidence>
<dbReference type="InterPro" id="IPR036291">
    <property type="entry name" value="NAD(P)-bd_dom_sf"/>
</dbReference>
<keyword evidence="5" id="KW-1185">Reference proteome</keyword>
<evidence type="ECO:0000313" key="4">
    <source>
        <dbReference type="EMBL" id="OQE00285.1"/>
    </source>
</evidence>
<evidence type="ECO:0000256" key="3">
    <source>
        <dbReference type="ARBA" id="ARBA00023002"/>
    </source>
</evidence>
<keyword evidence="2" id="KW-0521">NADP</keyword>
<keyword evidence="3" id="KW-0560">Oxidoreductase</keyword>
<dbReference type="SUPFAM" id="SSF51735">
    <property type="entry name" value="NAD(P)-binding Rossmann-fold domains"/>
    <property type="match status" value="1"/>
</dbReference>
<evidence type="ECO:0000313" key="5">
    <source>
        <dbReference type="Proteomes" id="UP000191518"/>
    </source>
</evidence>
<dbReference type="Gene3D" id="3.40.50.720">
    <property type="entry name" value="NAD(P)-binding Rossmann-like Domain"/>
    <property type="match status" value="1"/>
</dbReference>
<dbReference type="InterPro" id="IPR002347">
    <property type="entry name" value="SDR_fam"/>
</dbReference>
<comment type="similarity">
    <text evidence="1">Belongs to the short-chain dehydrogenases/reductases (SDR) family.</text>
</comment>
<dbReference type="GO" id="GO:0016491">
    <property type="term" value="F:oxidoreductase activity"/>
    <property type="evidence" value="ECO:0007669"/>
    <property type="project" value="UniProtKB-KW"/>
</dbReference>
<proteinExistence type="inferred from homology"/>
<sequence>MPAPYDTNTTADELLNDYEHIIKDKVVLTTGVSSGSLGGFFVQSIAKAKPACLILAARNADKLEQVATEITTAYPDVKVRTVKVDLGSLSSVRDAAAQLNSWDDIPVVDVMVNNAGIMAVDYQLSPEGFESHLATNHLGPFLFTNLIIKKILASKSPRIVVVSSDGHRLNPFRFDDYNFDEGKSYDKWFAYGQSKTANILFAISLAEKLGLKNGLLAFSLHPGVIWTNLSNHLDWSVDMDGLRSADRAFGNREGWKEFDTKPLERGVATHIYAAFDPALKANNGAYLIDSHVADPLSDTVKPWVTSSFEAERLWRLSEKLVGEDFSY</sequence>
<dbReference type="EMBL" id="MDYP01000054">
    <property type="protein sequence ID" value="OQE00285.1"/>
    <property type="molecule type" value="Genomic_DNA"/>
</dbReference>
<dbReference type="PRINTS" id="PR00081">
    <property type="entry name" value="GDHRDH"/>
</dbReference>
<gene>
    <name evidence="4" type="ORF">PENVUL_c054G03687</name>
</gene>
<dbReference type="PANTHER" id="PTHR24320:SF283">
    <property type="entry name" value="RETINOL DEHYDROGENASE 11"/>
    <property type="match status" value="1"/>
</dbReference>
<reference evidence="5" key="1">
    <citation type="journal article" date="2017" name="Nat. Microbiol.">
        <title>Global analysis of biosynthetic gene clusters reveals vast potential of secondary metabolite production in Penicillium species.</title>
        <authorList>
            <person name="Nielsen J.C."/>
            <person name="Grijseels S."/>
            <person name="Prigent S."/>
            <person name="Ji B."/>
            <person name="Dainat J."/>
            <person name="Nielsen K.F."/>
            <person name="Frisvad J.C."/>
            <person name="Workman M."/>
            <person name="Nielsen J."/>
        </authorList>
    </citation>
    <scope>NUCLEOTIDE SEQUENCE [LARGE SCALE GENOMIC DNA]</scope>
    <source>
        <strain evidence="5">IBT 29486</strain>
    </source>
</reference>
<organism evidence="4 5">
    <name type="scientific">Penicillium vulpinum</name>
    <dbReference type="NCBI Taxonomy" id="29845"/>
    <lineage>
        <taxon>Eukaryota</taxon>
        <taxon>Fungi</taxon>
        <taxon>Dikarya</taxon>
        <taxon>Ascomycota</taxon>
        <taxon>Pezizomycotina</taxon>
        <taxon>Eurotiomycetes</taxon>
        <taxon>Eurotiomycetidae</taxon>
        <taxon>Eurotiales</taxon>
        <taxon>Aspergillaceae</taxon>
        <taxon>Penicillium</taxon>
    </lineage>
</organism>